<evidence type="ECO:0000256" key="5">
    <source>
        <dbReference type="SAM" id="Phobius"/>
    </source>
</evidence>
<dbReference type="PANTHER" id="PTHR11071">
    <property type="entry name" value="PEPTIDYL-PROLYL CIS-TRANS ISOMERASE"/>
    <property type="match status" value="1"/>
</dbReference>
<proteinExistence type="inferred from homology"/>
<organism evidence="7 8">
    <name type="scientific">Lodderomyces elongisporus (strain ATCC 11503 / CBS 2605 / JCM 1781 / NBRC 1676 / NRRL YB-4239)</name>
    <name type="common">Yeast</name>
    <name type="synonym">Saccharomyces elongisporus</name>
    <dbReference type="NCBI Taxonomy" id="379508"/>
    <lineage>
        <taxon>Eukaryota</taxon>
        <taxon>Fungi</taxon>
        <taxon>Dikarya</taxon>
        <taxon>Ascomycota</taxon>
        <taxon>Saccharomycotina</taxon>
        <taxon>Pichiomycetes</taxon>
        <taxon>Debaryomycetaceae</taxon>
        <taxon>Candida/Lodderomyces clade</taxon>
        <taxon>Lodderomyces</taxon>
    </lineage>
</organism>
<keyword evidence="4" id="KW-0732">Signal</keyword>
<dbReference type="Gene3D" id="2.40.100.10">
    <property type="entry name" value="Cyclophilin-like"/>
    <property type="match status" value="1"/>
</dbReference>
<dbReference type="InterPro" id="IPR020892">
    <property type="entry name" value="Cyclophilin-type_PPIase_CS"/>
</dbReference>
<dbReference type="OMA" id="VERIYIS"/>
<dbReference type="InterPro" id="IPR029000">
    <property type="entry name" value="Cyclophilin-like_dom_sf"/>
</dbReference>
<dbReference type="HOGENOM" id="CLU_012062_4_1_1"/>
<evidence type="ECO:0000256" key="2">
    <source>
        <dbReference type="ARBA" id="ARBA00023110"/>
    </source>
</evidence>
<feature type="signal peptide" evidence="4">
    <location>
        <begin position="1"/>
        <end position="22"/>
    </location>
</feature>
<dbReference type="STRING" id="379508.A5DY13"/>
<dbReference type="Proteomes" id="UP000001996">
    <property type="component" value="Unassembled WGS sequence"/>
</dbReference>
<dbReference type="PRINTS" id="PR00153">
    <property type="entry name" value="CSAPPISMRASE"/>
</dbReference>
<dbReference type="SUPFAM" id="SSF50891">
    <property type="entry name" value="Cyclophilin-like"/>
    <property type="match status" value="1"/>
</dbReference>
<dbReference type="PANTHER" id="PTHR11071:SF561">
    <property type="entry name" value="PEPTIDYL-PROLYL CIS-TRANS ISOMERASE D-RELATED"/>
    <property type="match status" value="1"/>
</dbReference>
<dbReference type="GO" id="GO:0016018">
    <property type="term" value="F:cyclosporin A binding"/>
    <property type="evidence" value="ECO:0007669"/>
    <property type="project" value="TreeGrafter"/>
</dbReference>
<dbReference type="FunFam" id="2.40.100.10:FF:000025">
    <property type="entry name" value="Peptidyl-prolyl cis-trans isomerase CYP19-2"/>
    <property type="match status" value="1"/>
</dbReference>
<keyword evidence="3 4" id="KW-0413">Isomerase</keyword>
<keyword evidence="5" id="KW-0472">Membrane</keyword>
<dbReference type="PROSITE" id="PS50072">
    <property type="entry name" value="CSA_PPIASE_2"/>
    <property type="match status" value="1"/>
</dbReference>
<evidence type="ECO:0000313" key="8">
    <source>
        <dbReference type="Proteomes" id="UP000001996"/>
    </source>
</evidence>
<comment type="similarity">
    <text evidence="4">Belongs to the cyclophilin-type PPIase family.</text>
</comment>
<evidence type="ECO:0000256" key="3">
    <source>
        <dbReference type="ARBA" id="ARBA00023235"/>
    </source>
</evidence>
<dbReference type="AlphaFoldDB" id="A5DY13"/>
<dbReference type="GO" id="GO:0005783">
    <property type="term" value="C:endoplasmic reticulum"/>
    <property type="evidence" value="ECO:0007669"/>
    <property type="project" value="TreeGrafter"/>
</dbReference>
<dbReference type="OrthoDB" id="271386at2759"/>
<feature type="domain" description="PPIase cyclophilin-type" evidence="6">
    <location>
        <begin position="57"/>
        <end position="203"/>
    </location>
</feature>
<dbReference type="GO" id="GO:0003755">
    <property type="term" value="F:peptidyl-prolyl cis-trans isomerase activity"/>
    <property type="evidence" value="ECO:0007669"/>
    <property type="project" value="UniProtKB-UniRule"/>
</dbReference>
<comment type="function">
    <text evidence="4">PPIases accelerate the folding of proteins. It catalyzes the cis-trans isomerization of proline imidic peptide bonds in oligopeptides.</text>
</comment>
<sequence length="276" mass="30872">MLLYILAYFTLALSAVIPSTSSSTFHLTEQEKEYLKNDPKVTHKITFTISQGKSPAKKLGKLTLALFGETVPITVDNFYQLSAMTRGYGYQDCEFHRIINDFMIQGGNYDGQGGKSIYGGSFNDENFDLKHDKLGRLSMANAGQNTNGGQFFILDTEKTPHLDGKHVVFGQLIDGFDTLDKISSTDVVDSRPVERIYISEIDTAAFDYNAQEAEEKAEQLKPEDPIAVEDAKVDAEEIRLSAIYPFFLVLLLVGALGVAYKKMRKRLITDIRSNHF</sequence>
<keyword evidence="5" id="KW-1133">Transmembrane helix</keyword>
<reference evidence="7 8" key="1">
    <citation type="journal article" date="2009" name="Nature">
        <title>Evolution of pathogenicity and sexual reproduction in eight Candida genomes.</title>
        <authorList>
            <person name="Butler G."/>
            <person name="Rasmussen M.D."/>
            <person name="Lin M.F."/>
            <person name="Santos M.A."/>
            <person name="Sakthikumar S."/>
            <person name="Munro C.A."/>
            <person name="Rheinbay E."/>
            <person name="Grabherr M."/>
            <person name="Forche A."/>
            <person name="Reedy J.L."/>
            <person name="Agrafioti I."/>
            <person name="Arnaud M.B."/>
            <person name="Bates S."/>
            <person name="Brown A.J."/>
            <person name="Brunke S."/>
            <person name="Costanzo M.C."/>
            <person name="Fitzpatrick D.A."/>
            <person name="de Groot P.W."/>
            <person name="Harris D."/>
            <person name="Hoyer L.L."/>
            <person name="Hube B."/>
            <person name="Klis F.M."/>
            <person name="Kodira C."/>
            <person name="Lennard N."/>
            <person name="Logue M.E."/>
            <person name="Martin R."/>
            <person name="Neiman A.M."/>
            <person name="Nikolaou E."/>
            <person name="Quail M.A."/>
            <person name="Quinn J."/>
            <person name="Santos M.C."/>
            <person name="Schmitzberger F.F."/>
            <person name="Sherlock G."/>
            <person name="Shah P."/>
            <person name="Silverstein K.A."/>
            <person name="Skrzypek M.S."/>
            <person name="Soll D."/>
            <person name="Staggs R."/>
            <person name="Stansfield I."/>
            <person name="Stumpf M.P."/>
            <person name="Sudbery P.E."/>
            <person name="Srikantha T."/>
            <person name="Zeng Q."/>
            <person name="Berman J."/>
            <person name="Berriman M."/>
            <person name="Heitman J."/>
            <person name="Gow N.A."/>
            <person name="Lorenz M.C."/>
            <person name="Birren B.W."/>
            <person name="Kellis M."/>
            <person name="Cuomo C.A."/>
        </authorList>
    </citation>
    <scope>NUCLEOTIDE SEQUENCE [LARGE SCALE GENOMIC DNA]</scope>
    <source>
        <strain evidence="8">ATCC 11503 / BCRC 21390 / CBS 2605 / JCM 1781 / NBRC 1676 / NRRL YB-4239</strain>
    </source>
</reference>
<dbReference type="EC" id="5.2.1.8" evidence="4"/>
<dbReference type="Pfam" id="PF00160">
    <property type="entry name" value="Pro_isomerase"/>
    <property type="match status" value="1"/>
</dbReference>
<dbReference type="EMBL" id="CH981525">
    <property type="protein sequence ID" value="EDK44071.1"/>
    <property type="molecule type" value="Genomic_DNA"/>
</dbReference>
<name>A5DY13_LODEL</name>
<evidence type="ECO:0000259" key="6">
    <source>
        <dbReference type="PROSITE" id="PS50072"/>
    </source>
</evidence>
<dbReference type="GO" id="GO:0000324">
    <property type="term" value="C:fungal-type vacuole"/>
    <property type="evidence" value="ECO:0007669"/>
    <property type="project" value="TreeGrafter"/>
</dbReference>
<keyword evidence="8" id="KW-1185">Reference proteome</keyword>
<comment type="catalytic activity">
    <reaction evidence="1 4">
        <text>[protein]-peptidylproline (omega=180) = [protein]-peptidylproline (omega=0)</text>
        <dbReference type="Rhea" id="RHEA:16237"/>
        <dbReference type="Rhea" id="RHEA-COMP:10747"/>
        <dbReference type="Rhea" id="RHEA-COMP:10748"/>
        <dbReference type="ChEBI" id="CHEBI:83833"/>
        <dbReference type="ChEBI" id="CHEBI:83834"/>
        <dbReference type="EC" id="5.2.1.8"/>
    </reaction>
</comment>
<dbReference type="KEGG" id="lel:PVL30_002269"/>
<dbReference type="eggNOG" id="KOG0880">
    <property type="taxonomic scope" value="Eukaryota"/>
</dbReference>
<dbReference type="VEuPathDB" id="FungiDB:LELG_02250"/>
<protein>
    <recommendedName>
        <fullName evidence="4">Peptidyl-prolyl cis-trans isomerase</fullName>
        <shortName evidence="4">PPIase</shortName>
        <ecNumber evidence="4">5.2.1.8</ecNumber>
    </recommendedName>
</protein>
<evidence type="ECO:0000256" key="4">
    <source>
        <dbReference type="RuleBase" id="RU363019"/>
    </source>
</evidence>
<keyword evidence="2 4" id="KW-0697">Rotamase</keyword>
<feature type="transmembrane region" description="Helical" evidence="5">
    <location>
        <begin position="242"/>
        <end position="260"/>
    </location>
</feature>
<dbReference type="InterPro" id="IPR002130">
    <property type="entry name" value="Cyclophilin-type_PPIase_dom"/>
</dbReference>
<gene>
    <name evidence="7" type="ORF">LELG_02250</name>
</gene>
<keyword evidence="5" id="KW-0812">Transmembrane</keyword>
<dbReference type="PROSITE" id="PS00170">
    <property type="entry name" value="CSA_PPIASE_1"/>
    <property type="match status" value="1"/>
</dbReference>
<evidence type="ECO:0000313" key="7">
    <source>
        <dbReference type="EMBL" id="EDK44071.1"/>
    </source>
</evidence>
<accession>A5DY13</accession>
<dbReference type="InParanoid" id="A5DY13"/>
<dbReference type="GO" id="GO:0006457">
    <property type="term" value="P:protein folding"/>
    <property type="evidence" value="ECO:0007669"/>
    <property type="project" value="InterPro"/>
</dbReference>
<evidence type="ECO:0000256" key="1">
    <source>
        <dbReference type="ARBA" id="ARBA00000971"/>
    </source>
</evidence>
<feature type="chain" id="PRO_5002680488" description="Peptidyl-prolyl cis-trans isomerase" evidence="4">
    <location>
        <begin position="23"/>
        <end position="276"/>
    </location>
</feature>
<dbReference type="GeneID" id="5234656"/>